<dbReference type="InterPro" id="IPR019587">
    <property type="entry name" value="Polyketide_cyclase/dehydratase"/>
</dbReference>
<dbReference type="InterPro" id="IPR023393">
    <property type="entry name" value="START-like_dom_sf"/>
</dbReference>
<sequence>MKLLIRMLILAILMLVIAAGLIALQPDHFQVRRSIRIQAAPATIFPLISQSRAWAEWTYWHKADPEMQRQYKGPAQGKDAEWEFQSRTQGNGGVRFTEVYADQAVYYETHLEGLLRHANGSLVLVPEGPQQTTVLWEIHANTGDNWLARALVPFADRIIGSEFETGLQKLKEVSEQSAQRAH</sequence>
<dbReference type="RefSeq" id="WP_212688746.1">
    <property type="nucleotide sequence ID" value="NZ_JAGSPN010000012.1"/>
</dbReference>
<evidence type="ECO:0000313" key="2">
    <source>
        <dbReference type="Proteomes" id="UP000680067"/>
    </source>
</evidence>
<dbReference type="SUPFAM" id="SSF55961">
    <property type="entry name" value="Bet v1-like"/>
    <property type="match status" value="1"/>
</dbReference>
<comment type="caution">
    <text evidence="1">The sequence shown here is derived from an EMBL/GenBank/DDBJ whole genome shotgun (WGS) entry which is preliminary data.</text>
</comment>
<gene>
    <name evidence="1" type="ORF">KDM89_15075</name>
</gene>
<dbReference type="Proteomes" id="UP000680067">
    <property type="component" value="Unassembled WGS sequence"/>
</dbReference>
<name>A0A941DSZ1_9BURK</name>
<protein>
    <submittedName>
        <fullName evidence="1">SRPBCC family protein</fullName>
    </submittedName>
</protein>
<reference evidence="1" key="1">
    <citation type="submission" date="2021-04" db="EMBL/GenBank/DDBJ databases">
        <title>novel species isolated from subtropical streams in China.</title>
        <authorList>
            <person name="Lu H."/>
        </authorList>
    </citation>
    <scope>NUCLEOTIDE SEQUENCE</scope>
    <source>
        <strain evidence="1">LFS511W</strain>
    </source>
</reference>
<organism evidence="1 2">
    <name type="scientific">Undibacterium luofuense</name>
    <dbReference type="NCBI Taxonomy" id="2828733"/>
    <lineage>
        <taxon>Bacteria</taxon>
        <taxon>Pseudomonadati</taxon>
        <taxon>Pseudomonadota</taxon>
        <taxon>Betaproteobacteria</taxon>
        <taxon>Burkholderiales</taxon>
        <taxon>Oxalobacteraceae</taxon>
        <taxon>Undibacterium</taxon>
    </lineage>
</organism>
<dbReference type="EMBL" id="JAGSPN010000012">
    <property type="protein sequence ID" value="MBR7783466.1"/>
    <property type="molecule type" value="Genomic_DNA"/>
</dbReference>
<dbReference type="Pfam" id="PF10604">
    <property type="entry name" value="Polyketide_cyc2"/>
    <property type="match status" value="1"/>
</dbReference>
<evidence type="ECO:0000313" key="1">
    <source>
        <dbReference type="EMBL" id="MBR7783466.1"/>
    </source>
</evidence>
<dbReference type="AlphaFoldDB" id="A0A941DSZ1"/>
<proteinExistence type="predicted"/>
<dbReference type="Gene3D" id="3.30.530.20">
    <property type="match status" value="1"/>
</dbReference>
<keyword evidence="2" id="KW-1185">Reference proteome</keyword>
<dbReference type="CDD" id="cd07818">
    <property type="entry name" value="SRPBCC_1"/>
    <property type="match status" value="1"/>
</dbReference>
<accession>A0A941DSZ1</accession>